<proteinExistence type="inferred from homology"/>
<evidence type="ECO:0000256" key="12">
    <source>
        <dbReference type="ARBA" id="ARBA00023170"/>
    </source>
</evidence>
<dbReference type="SMART" id="SM01381">
    <property type="entry name" value="7TM_GPCR_Srsx"/>
    <property type="match status" value="1"/>
</dbReference>
<keyword evidence="10 18" id="KW-0472">Membrane</keyword>
<reference evidence="21" key="2">
    <citation type="submission" date="2025-08" db="UniProtKB">
        <authorList>
            <consortium name="Ensembl"/>
        </authorList>
    </citation>
    <scope>IDENTIFICATION</scope>
</reference>
<dbReference type="InterPro" id="IPR000499">
    <property type="entry name" value="Endthln_rcpt"/>
</dbReference>
<evidence type="ECO:0000256" key="7">
    <source>
        <dbReference type="ARBA" id="ARBA00022729"/>
    </source>
</evidence>
<dbReference type="PROSITE" id="PS50262">
    <property type="entry name" value="G_PROTEIN_RECEP_F1_2"/>
    <property type="match status" value="1"/>
</dbReference>
<dbReference type="GeneID" id="113162083"/>
<dbReference type="AlphaFoldDB" id="A0A3Q1ID21"/>
<feature type="transmembrane region" description="Helical" evidence="18">
    <location>
        <begin position="180"/>
        <end position="198"/>
    </location>
</feature>
<keyword evidence="8 18" id="KW-1133">Transmembrane helix</keyword>
<dbReference type="GO" id="GO:0048066">
    <property type="term" value="P:developmental pigmentation"/>
    <property type="evidence" value="ECO:0007669"/>
    <property type="project" value="Ensembl"/>
</dbReference>
<comment type="subcellular location">
    <subcellularLocation>
        <location evidence="1">Cell membrane</location>
        <topology evidence="1">Multi-pass membrane protein</topology>
    </subcellularLocation>
</comment>
<evidence type="ECO:0000256" key="19">
    <source>
        <dbReference type="SAM" id="SignalP"/>
    </source>
</evidence>
<dbReference type="PRINTS" id="PR00366">
    <property type="entry name" value="ENDOTHELINR"/>
</dbReference>
<comment type="similarity">
    <text evidence="17">Belongs to the G-protein coupled receptor 1 family.</text>
</comment>
<dbReference type="GO" id="GO:0051216">
    <property type="term" value="P:cartilage development"/>
    <property type="evidence" value="ECO:0007669"/>
    <property type="project" value="Ensembl"/>
</dbReference>
<evidence type="ECO:0000256" key="14">
    <source>
        <dbReference type="ARBA" id="ARBA00023224"/>
    </source>
</evidence>
<evidence type="ECO:0000256" key="4">
    <source>
        <dbReference type="ARBA" id="ARBA00022475"/>
    </source>
</evidence>
<evidence type="ECO:0000256" key="13">
    <source>
        <dbReference type="ARBA" id="ARBA00023180"/>
    </source>
</evidence>
<evidence type="ECO:0000256" key="10">
    <source>
        <dbReference type="ARBA" id="ARBA00023136"/>
    </source>
</evidence>
<dbReference type="PROSITE" id="PS00237">
    <property type="entry name" value="G_PROTEIN_RECEP_F1_1"/>
    <property type="match status" value="1"/>
</dbReference>
<keyword evidence="4" id="KW-1003">Cell membrane</keyword>
<dbReference type="GeneTree" id="ENSGT01150000286932"/>
<keyword evidence="12 17" id="KW-0675">Receptor</keyword>
<dbReference type="Pfam" id="PF00001">
    <property type="entry name" value="7tm_1"/>
    <property type="match status" value="1"/>
</dbReference>
<evidence type="ECO:0000256" key="3">
    <source>
        <dbReference type="ARBA" id="ARBA00013809"/>
    </source>
</evidence>
<reference evidence="21" key="1">
    <citation type="submission" date="2021-04" db="EMBL/GenBank/DDBJ databases">
        <authorList>
            <consortium name="Wellcome Sanger Institute Data Sharing"/>
        </authorList>
    </citation>
    <scope>NUCLEOTIDE SEQUENCE [LARGE SCALE GENOMIC DNA]</scope>
</reference>
<dbReference type="InterPro" id="IPR000276">
    <property type="entry name" value="GPCR_Rhodpsn"/>
</dbReference>
<comment type="function">
    <text evidence="15">Receptor for endothelin-1. Mediates its action by association with G proteins that activate a phosphatidylinositol-calcium second messenger system. The rank order of binding affinities for ET-A is: ET1 &gt; ET2 &gt;&gt; ET3.</text>
</comment>
<keyword evidence="13" id="KW-0325">Glycoprotein</keyword>
<evidence type="ECO:0000256" key="6">
    <source>
        <dbReference type="ARBA" id="ARBA00022692"/>
    </source>
</evidence>
<evidence type="ECO:0000256" key="9">
    <source>
        <dbReference type="ARBA" id="ARBA00023040"/>
    </source>
</evidence>
<keyword evidence="11" id="KW-1015">Disulfide bond</keyword>
<evidence type="ECO:0000256" key="5">
    <source>
        <dbReference type="ARBA" id="ARBA00022553"/>
    </source>
</evidence>
<dbReference type="STRING" id="64144.ENSATEP00000018055"/>
<reference evidence="21" key="3">
    <citation type="submission" date="2025-09" db="UniProtKB">
        <authorList>
            <consortium name="Ensembl"/>
        </authorList>
    </citation>
    <scope>IDENTIFICATION</scope>
</reference>
<evidence type="ECO:0000256" key="16">
    <source>
        <dbReference type="ARBA" id="ARBA00030983"/>
    </source>
</evidence>
<feature type="transmembrane region" description="Helical" evidence="18">
    <location>
        <begin position="135"/>
        <end position="160"/>
    </location>
</feature>
<keyword evidence="5" id="KW-0597">Phosphoprotein</keyword>
<dbReference type="Proteomes" id="UP000265040">
    <property type="component" value="Chromosome 1"/>
</dbReference>
<dbReference type="GO" id="GO:0004962">
    <property type="term" value="F:endothelin receptor activity"/>
    <property type="evidence" value="ECO:0007669"/>
    <property type="project" value="InterPro"/>
</dbReference>
<dbReference type="OrthoDB" id="10049706at2759"/>
<feature type="transmembrane region" description="Helical" evidence="18">
    <location>
        <begin position="210"/>
        <end position="235"/>
    </location>
</feature>
<dbReference type="Ensembl" id="ENSATET00000018355.3">
    <property type="protein sequence ID" value="ENSATEP00000018055.1"/>
    <property type="gene ID" value="ENSATEG00000012561.3"/>
</dbReference>
<evidence type="ECO:0000256" key="17">
    <source>
        <dbReference type="RuleBase" id="RU000688"/>
    </source>
</evidence>
<evidence type="ECO:0000313" key="21">
    <source>
        <dbReference type="Ensembl" id="ENSATEP00000018055.1"/>
    </source>
</evidence>
<dbReference type="RefSeq" id="XP_026215860.1">
    <property type="nucleotide sequence ID" value="XM_026360075.2"/>
</dbReference>
<dbReference type="InterPro" id="IPR002175">
    <property type="entry name" value="ETA_rcpt"/>
</dbReference>
<dbReference type="Gene3D" id="1.20.1070.10">
    <property type="entry name" value="Rhodopsin 7-helix transmembrane proteins"/>
    <property type="match status" value="1"/>
</dbReference>
<keyword evidence="9 17" id="KW-0297">G-protein coupled receptor</keyword>
<dbReference type="InterPro" id="IPR051193">
    <property type="entry name" value="GPCR_endothelin_rcpt"/>
</dbReference>
<feature type="transmembrane region" description="Helical" evidence="18">
    <location>
        <begin position="274"/>
        <end position="294"/>
    </location>
</feature>
<dbReference type="GO" id="GO:0035176">
    <property type="term" value="P:social behavior"/>
    <property type="evidence" value="ECO:0007669"/>
    <property type="project" value="Ensembl"/>
</dbReference>
<dbReference type="GO" id="GO:0042310">
    <property type="term" value="P:vasoconstriction"/>
    <property type="evidence" value="ECO:0007669"/>
    <property type="project" value="InterPro"/>
</dbReference>
<feature type="domain" description="G-protein coupled receptors family 1 profile" evidence="20">
    <location>
        <begin position="114"/>
        <end position="386"/>
    </location>
</feature>
<dbReference type="PRINTS" id="PR00237">
    <property type="entry name" value="GPCRRHODOPSN"/>
</dbReference>
<keyword evidence="22" id="KW-1185">Reference proteome</keyword>
<dbReference type="GO" id="GO:0010155">
    <property type="term" value="P:regulation of proton transport"/>
    <property type="evidence" value="ECO:0007669"/>
    <property type="project" value="Ensembl"/>
</dbReference>
<feature type="transmembrane region" description="Helical" evidence="18">
    <location>
        <begin position="361"/>
        <end position="389"/>
    </location>
</feature>
<accession>A0A3Q1ID21</accession>
<dbReference type="InParanoid" id="A0A3Q1ID21"/>
<dbReference type="SUPFAM" id="SSF81321">
    <property type="entry name" value="Family A G protein-coupled receptor-like"/>
    <property type="match status" value="1"/>
</dbReference>
<comment type="subunit">
    <text evidence="2">Interacts with HDAC7 and KAT5.</text>
</comment>
<feature type="transmembrane region" description="Helical" evidence="18">
    <location>
        <begin position="98"/>
        <end position="123"/>
    </location>
</feature>
<evidence type="ECO:0000313" key="22">
    <source>
        <dbReference type="Proteomes" id="UP000265040"/>
    </source>
</evidence>
<evidence type="ECO:0000256" key="1">
    <source>
        <dbReference type="ARBA" id="ARBA00004651"/>
    </source>
</evidence>
<dbReference type="OMA" id="YNERDPG"/>
<dbReference type="GO" id="GO:0008217">
    <property type="term" value="P:regulation of blood pressure"/>
    <property type="evidence" value="ECO:0007669"/>
    <property type="project" value="InterPro"/>
</dbReference>
<dbReference type="GO" id="GO:0048484">
    <property type="term" value="P:enteric nervous system development"/>
    <property type="evidence" value="ECO:0007669"/>
    <property type="project" value="InterPro"/>
</dbReference>
<evidence type="ECO:0000256" key="2">
    <source>
        <dbReference type="ARBA" id="ARBA00011811"/>
    </source>
</evidence>
<evidence type="ECO:0000259" key="20">
    <source>
        <dbReference type="PROSITE" id="PS50262"/>
    </source>
</evidence>
<evidence type="ECO:0000256" key="8">
    <source>
        <dbReference type="ARBA" id="ARBA00022989"/>
    </source>
</evidence>
<keyword evidence="7 19" id="KW-0732">Signal</keyword>
<evidence type="ECO:0000256" key="15">
    <source>
        <dbReference type="ARBA" id="ARBA00025187"/>
    </source>
</evidence>
<dbReference type="FunFam" id="1.20.1070.10:FF:000076">
    <property type="entry name" value="Endothelin receptor type B"/>
    <property type="match status" value="1"/>
</dbReference>
<feature type="transmembrane region" description="Helical" evidence="18">
    <location>
        <begin position="321"/>
        <end position="341"/>
    </location>
</feature>
<evidence type="ECO:0000256" key="11">
    <source>
        <dbReference type="ARBA" id="ARBA00023157"/>
    </source>
</evidence>
<protein>
    <recommendedName>
        <fullName evidence="3">Endothelin-1 receptor</fullName>
    </recommendedName>
    <alternativeName>
        <fullName evidence="16">Endothelin receptor type A</fullName>
    </alternativeName>
</protein>
<dbReference type="PRINTS" id="PR00570">
    <property type="entry name" value="ENDOTHELINAR"/>
</dbReference>
<feature type="signal peptide" evidence="19">
    <location>
        <begin position="1"/>
        <end position="21"/>
    </location>
</feature>
<keyword evidence="6 17" id="KW-0812">Transmembrane</keyword>
<sequence>MCSMMGSPAVHVLVLIACVLARGMCQINPAEAERESLRGFVVHSTLKPTGFYSSPSPNQGTHGAEAQAVGAGSSNGTVVKKPPPMCVHNTSISSYFKYINTIISITVFVVGLVGNITLLSIIYQNKCMRNGPNALIASLALGDLMYIFIDIPITVYKLLASRWPFDDSVFGRFLCKLVPFLQKASVGITVLNLCALSVDRYRAVASWSRVQGVGIPLFTVIEIVSIWVLSLLLAVPEAICFNVVNSIYKNKTIHTCMLEPKSSFMNFYVEAKDWWLFGFYFCVPLICTAVFYTLMTSEMLNHRKGSIRIALSEHLKQRREVAKAVFCLVLIFALCWFPLHLSRILKKMVYHPNDETRCELFNFLLVLNYLGMNLATINSCINPIILYFVSKKFKNCFKSCLCCWCYSDNQLSSISPMNGTSIQCKSPEPNNSMRKDSN</sequence>
<dbReference type="CTD" id="114550"/>
<dbReference type="InterPro" id="IPR017452">
    <property type="entry name" value="GPCR_Rhodpsn_7TM"/>
</dbReference>
<name>A0A3Q1ID21_ANATE</name>
<feature type="chain" id="PRO_5018689416" description="Endothelin-1 receptor" evidence="19">
    <location>
        <begin position="22"/>
        <end position="438"/>
    </location>
</feature>
<organism evidence="21 22">
    <name type="scientific">Anabas testudineus</name>
    <name type="common">Climbing perch</name>
    <name type="synonym">Anthias testudineus</name>
    <dbReference type="NCBI Taxonomy" id="64144"/>
    <lineage>
        <taxon>Eukaryota</taxon>
        <taxon>Metazoa</taxon>
        <taxon>Chordata</taxon>
        <taxon>Craniata</taxon>
        <taxon>Vertebrata</taxon>
        <taxon>Euteleostomi</taxon>
        <taxon>Actinopterygii</taxon>
        <taxon>Neopterygii</taxon>
        <taxon>Teleostei</taxon>
        <taxon>Neoteleostei</taxon>
        <taxon>Acanthomorphata</taxon>
        <taxon>Anabantaria</taxon>
        <taxon>Anabantiformes</taxon>
        <taxon>Anabantoidei</taxon>
        <taxon>Anabantidae</taxon>
        <taxon>Anabas</taxon>
    </lineage>
</organism>
<dbReference type="PANTHER" id="PTHR46099:SF2">
    <property type="entry name" value="ENDOTHELIN-1 RECEPTOR"/>
    <property type="match status" value="1"/>
</dbReference>
<evidence type="ECO:0000256" key="18">
    <source>
        <dbReference type="SAM" id="Phobius"/>
    </source>
</evidence>
<dbReference type="GO" id="GO:0005886">
    <property type="term" value="C:plasma membrane"/>
    <property type="evidence" value="ECO:0007669"/>
    <property type="project" value="UniProtKB-SubCell"/>
</dbReference>
<dbReference type="FunCoup" id="A0A3Q1ID21">
    <property type="interactions" value="511"/>
</dbReference>
<keyword evidence="14 17" id="KW-0807">Transducer</keyword>
<dbReference type="PANTHER" id="PTHR46099">
    <property type="entry name" value="G_PROTEIN_RECEP_F1_2 DOMAIN-CONTAINING PROTEIN"/>
    <property type="match status" value="1"/>
</dbReference>